<dbReference type="InterPro" id="IPR036055">
    <property type="entry name" value="LDL_receptor-like_sf"/>
</dbReference>
<evidence type="ECO:0000256" key="9">
    <source>
        <dbReference type="SAM" id="Phobius"/>
    </source>
</evidence>
<dbReference type="SMART" id="SM00034">
    <property type="entry name" value="CLECT"/>
    <property type="match status" value="1"/>
</dbReference>
<gene>
    <name evidence="12" type="ORF">Pmani_008411</name>
</gene>
<evidence type="ECO:0000313" key="13">
    <source>
        <dbReference type="Proteomes" id="UP001292094"/>
    </source>
</evidence>
<comment type="caution">
    <text evidence="8">Lacks conserved residue(s) required for the propagation of feature annotation.</text>
</comment>
<organism evidence="12 13">
    <name type="scientific">Petrolisthes manimaculis</name>
    <dbReference type="NCBI Taxonomy" id="1843537"/>
    <lineage>
        <taxon>Eukaryota</taxon>
        <taxon>Metazoa</taxon>
        <taxon>Ecdysozoa</taxon>
        <taxon>Arthropoda</taxon>
        <taxon>Crustacea</taxon>
        <taxon>Multicrustacea</taxon>
        <taxon>Malacostraca</taxon>
        <taxon>Eumalacostraca</taxon>
        <taxon>Eucarida</taxon>
        <taxon>Decapoda</taxon>
        <taxon>Pleocyemata</taxon>
        <taxon>Anomura</taxon>
        <taxon>Galatheoidea</taxon>
        <taxon>Porcellanidae</taxon>
        <taxon>Petrolisthes</taxon>
    </lineage>
</organism>
<comment type="caution">
    <text evidence="12">The sequence shown here is derived from an EMBL/GenBank/DDBJ whole genome shotgun (WGS) entry which is preliminary data.</text>
</comment>
<evidence type="ECO:0000256" key="7">
    <source>
        <dbReference type="PROSITE-ProRule" id="PRU00124"/>
    </source>
</evidence>
<dbReference type="InterPro" id="IPR023415">
    <property type="entry name" value="LDLR_class-A_CS"/>
</dbReference>
<dbReference type="Gene3D" id="1.20.58.390">
    <property type="entry name" value="Neurotransmitter-gated ion-channel transmembrane domain"/>
    <property type="match status" value="1"/>
</dbReference>
<keyword evidence="9" id="KW-0812">Transmembrane</keyword>
<dbReference type="PRINTS" id="PR00895">
    <property type="entry name" value="PENTAXIN"/>
</dbReference>
<dbReference type="PROSITE" id="PS50068">
    <property type="entry name" value="LDLRA_2"/>
    <property type="match status" value="1"/>
</dbReference>
<dbReference type="InterPro" id="IPR002172">
    <property type="entry name" value="LDrepeatLR_classA_rpt"/>
</dbReference>
<keyword evidence="4" id="KW-0106">Calcium</keyword>
<feature type="disulfide bond" evidence="7">
    <location>
        <begin position="501"/>
        <end position="516"/>
    </location>
</feature>
<dbReference type="Gene3D" id="2.60.120.200">
    <property type="match status" value="1"/>
</dbReference>
<dbReference type="CDD" id="cd00112">
    <property type="entry name" value="LDLa"/>
    <property type="match status" value="1"/>
</dbReference>
<feature type="disulfide bond" evidence="7">
    <location>
        <begin position="489"/>
        <end position="507"/>
    </location>
</feature>
<protein>
    <recommendedName>
        <fullName evidence="14">C-type lectin domain-containing protein</fullName>
    </recommendedName>
</protein>
<dbReference type="EMBL" id="JAWZYT010000640">
    <property type="protein sequence ID" value="KAK4320756.1"/>
    <property type="molecule type" value="Genomic_DNA"/>
</dbReference>
<dbReference type="InterPro" id="IPR001759">
    <property type="entry name" value="PTX_dom"/>
</dbReference>
<sequence>MATHISRYTIRCCINPAIILQLTILGLVQGQMGMGEMGKVKVFAMQLDMWAPPRDDVLIRYNLTDHFKEGDVSEFPEVTVCLRARPVVLMSYESHISIATSDQDNDVLHMYRRGEHHGFYYNGVRQYGFLNMTNDIGLHQWSHYCHNFHHGEYRAYIYGELAARGPFSVPHKVPLPVKGIITIGQEQDLLAGAYDTDQSFRGHIAQVNIWNKSLTPEEVRQQASCVEAPLGNIFSTDREEVELLGGATVELVDPEYFCQKDVEYVIFPEARYMAESKLTCNRIGYEVYTPNDETDNIALHQESLRFAENCLSNYHLWIGVTDKEKEDVWRKFTDNTVAETQFEGNEPNGGTGENCMLMFLPNGRWVDTSCVIKWPACVPCDVDRTYPLRLRGFCYSNEAETYYEVLGYRGEKPFLHGYYGMMVYKNGNYTWEMFDTTVGEVVGILDVPSKDSYPIGRHTWTLMMSMCNHLIGSSIQLSFSICDNDQFTCNNGDCISKERRCNAKDDCSDLSDEEDCQFITLPKGYRTERPPDNETEGLAIYLNPLVEVLRFMKIDDIQRVINVEFTVEIRWNDPRPKYFNLGDTLEWNKLSDSDRQRVWMVKLTFPNVYDGKIKQLSEDLYLSKIGVPLPPDFNNLSVRRELVKFSSDLARVVYVEDRKLPAYILKDIRIDILEAGTNETRYSTLNVEFVLDRRWKVIVLTVYLPTAMLQLVGYTTLYVNVALMDVRMTVSLTTLLVLYTLFSNTSDALPITAYVKLIDVWFFFCIFLLFFIIVVHTVVEHMVNLSENQRLTQVLPYDPRRTTEKSVRPSAPEAEKLLFACRKSYISIHFRVTSLSQG</sequence>
<accession>A0AAE1Q6W3</accession>
<dbReference type="InterPro" id="IPR036734">
    <property type="entry name" value="Neur_chan_lig-bd_sf"/>
</dbReference>
<dbReference type="SMART" id="SM00192">
    <property type="entry name" value="LDLa"/>
    <property type="match status" value="1"/>
</dbReference>
<evidence type="ECO:0000256" key="3">
    <source>
        <dbReference type="ARBA" id="ARBA00022723"/>
    </source>
</evidence>
<reference evidence="12" key="1">
    <citation type="submission" date="2023-11" db="EMBL/GenBank/DDBJ databases">
        <title>Genome assemblies of two species of porcelain crab, Petrolisthes cinctipes and Petrolisthes manimaculis (Anomura: Porcellanidae).</title>
        <authorList>
            <person name="Angst P."/>
        </authorList>
    </citation>
    <scope>NUCLEOTIDE SEQUENCE</scope>
    <source>
        <strain evidence="12">PB745_02</strain>
        <tissue evidence="12">Gill</tissue>
    </source>
</reference>
<dbReference type="Pfam" id="PF00059">
    <property type="entry name" value="Lectin_C"/>
    <property type="match status" value="1"/>
</dbReference>
<dbReference type="InterPro" id="IPR016186">
    <property type="entry name" value="C-type_lectin-like/link_sf"/>
</dbReference>
<name>A0AAE1Q6W3_9EUCA</name>
<dbReference type="SMART" id="SM00159">
    <property type="entry name" value="PTX"/>
    <property type="match status" value="1"/>
</dbReference>
<keyword evidence="13" id="KW-1185">Reference proteome</keyword>
<dbReference type="Gene3D" id="3.10.100.10">
    <property type="entry name" value="Mannose-Binding Protein A, subunit A"/>
    <property type="match status" value="1"/>
</dbReference>
<evidence type="ECO:0000259" key="11">
    <source>
        <dbReference type="PROSITE" id="PS51828"/>
    </source>
</evidence>
<keyword evidence="9" id="KW-1133">Transmembrane helix</keyword>
<dbReference type="GO" id="GO:0016020">
    <property type="term" value="C:membrane"/>
    <property type="evidence" value="ECO:0007669"/>
    <property type="project" value="UniProtKB-SubCell"/>
</dbReference>
<dbReference type="Gene3D" id="4.10.400.10">
    <property type="entry name" value="Low-density Lipoprotein Receptor"/>
    <property type="match status" value="1"/>
</dbReference>
<dbReference type="Pfam" id="PF00057">
    <property type="entry name" value="Ldl_recept_a"/>
    <property type="match status" value="1"/>
</dbReference>
<keyword evidence="3" id="KW-0479">Metal-binding</keyword>
<dbReference type="InterPro" id="IPR038050">
    <property type="entry name" value="Neuro_actylchol_rec"/>
</dbReference>
<feature type="domain" description="Pentraxin (PTX)" evidence="11">
    <location>
        <begin position="46"/>
        <end position="258"/>
    </location>
</feature>
<dbReference type="PROSITE" id="PS51828">
    <property type="entry name" value="PTX_2"/>
    <property type="match status" value="1"/>
</dbReference>
<dbReference type="InterPro" id="IPR036719">
    <property type="entry name" value="Neuro-gated_channel_TM_sf"/>
</dbReference>
<evidence type="ECO:0008006" key="14">
    <source>
        <dbReference type="Google" id="ProtNLM"/>
    </source>
</evidence>
<evidence type="ECO:0000259" key="10">
    <source>
        <dbReference type="PROSITE" id="PS50041"/>
    </source>
</evidence>
<comment type="cofactor">
    <cofactor evidence="1">
        <name>Ca(2+)</name>
        <dbReference type="ChEBI" id="CHEBI:29108"/>
    </cofactor>
</comment>
<dbReference type="Gene3D" id="2.70.170.10">
    <property type="entry name" value="Neurotransmitter-gated ion-channel ligand-binding domain"/>
    <property type="match status" value="1"/>
</dbReference>
<keyword evidence="9" id="KW-0472">Membrane</keyword>
<evidence type="ECO:0000256" key="4">
    <source>
        <dbReference type="ARBA" id="ARBA00022837"/>
    </source>
</evidence>
<evidence type="ECO:0000256" key="8">
    <source>
        <dbReference type="PROSITE-ProRule" id="PRU01172"/>
    </source>
</evidence>
<dbReference type="InterPro" id="IPR013320">
    <property type="entry name" value="ConA-like_dom_sf"/>
</dbReference>
<dbReference type="InterPro" id="IPR051360">
    <property type="entry name" value="Neuronal_Pentraxin_Related"/>
</dbReference>
<dbReference type="SUPFAM" id="SSF57424">
    <property type="entry name" value="LDL receptor-like module"/>
    <property type="match status" value="1"/>
</dbReference>
<dbReference type="InterPro" id="IPR001304">
    <property type="entry name" value="C-type_lectin-like"/>
</dbReference>
<dbReference type="AlphaFoldDB" id="A0AAE1Q6W3"/>
<dbReference type="SUPFAM" id="SSF90112">
    <property type="entry name" value="Neurotransmitter-gated ion-channel transmembrane pore"/>
    <property type="match status" value="1"/>
</dbReference>
<proteinExistence type="predicted"/>
<evidence type="ECO:0000256" key="6">
    <source>
        <dbReference type="ARBA" id="ARBA00023180"/>
    </source>
</evidence>
<dbReference type="PANTHER" id="PTHR19277:SF125">
    <property type="entry name" value="B6"/>
    <property type="match status" value="1"/>
</dbReference>
<dbReference type="Pfam" id="PF00354">
    <property type="entry name" value="Pentaxin"/>
    <property type="match status" value="1"/>
</dbReference>
<feature type="transmembrane region" description="Helical" evidence="9">
    <location>
        <begin position="761"/>
        <end position="779"/>
    </location>
</feature>
<feature type="disulfide bond" evidence="7">
    <location>
        <begin position="482"/>
        <end position="494"/>
    </location>
</feature>
<keyword evidence="6" id="KW-0325">Glycoprotein</keyword>
<dbReference type="SUPFAM" id="SSF56436">
    <property type="entry name" value="C-type lectin-like"/>
    <property type="match status" value="1"/>
</dbReference>
<feature type="domain" description="C-type lectin" evidence="10">
    <location>
        <begin position="264"/>
        <end position="370"/>
    </location>
</feature>
<evidence type="ECO:0000256" key="1">
    <source>
        <dbReference type="ARBA" id="ARBA00001913"/>
    </source>
</evidence>
<evidence type="ECO:0000313" key="12">
    <source>
        <dbReference type="EMBL" id="KAK4320756.1"/>
    </source>
</evidence>
<dbReference type="PROSITE" id="PS01209">
    <property type="entry name" value="LDLRA_1"/>
    <property type="match status" value="1"/>
</dbReference>
<evidence type="ECO:0000256" key="5">
    <source>
        <dbReference type="ARBA" id="ARBA00023157"/>
    </source>
</evidence>
<comment type="subcellular location">
    <subcellularLocation>
        <location evidence="2">Membrane</location>
        <topology evidence="2">Multi-pass membrane protein</topology>
    </subcellularLocation>
</comment>
<dbReference type="SUPFAM" id="SSF49899">
    <property type="entry name" value="Concanavalin A-like lectins/glucanases"/>
    <property type="match status" value="1"/>
</dbReference>
<dbReference type="GO" id="GO:0046872">
    <property type="term" value="F:metal ion binding"/>
    <property type="evidence" value="ECO:0007669"/>
    <property type="project" value="UniProtKB-KW"/>
</dbReference>
<keyword evidence="5 7" id="KW-1015">Disulfide bond</keyword>
<dbReference type="PROSITE" id="PS50041">
    <property type="entry name" value="C_TYPE_LECTIN_2"/>
    <property type="match status" value="1"/>
</dbReference>
<dbReference type="CDD" id="cd00037">
    <property type="entry name" value="CLECT"/>
    <property type="match status" value="1"/>
</dbReference>
<dbReference type="SUPFAM" id="SSF63712">
    <property type="entry name" value="Nicotinic receptor ligand binding domain-like"/>
    <property type="match status" value="1"/>
</dbReference>
<evidence type="ECO:0000256" key="2">
    <source>
        <dbReference type="ARBA" id="ARBA00004141"/>
    </source>
</evidence>
<feature type="transmembrane region" description="Helical" evidence="9">
    <location>
        <begin position="702"/>
        <end position="723"/>
    </location>
</feature>
<dbReference type="InterPro" id="IPR016187">
    <property type="entry name" value="CTDL_fold"/>
</dbReference>
<dbReference type="Proteomes" id="UP001292094">
    <property type="component" value="Unassembled WGS sequence"/>
</dbReference>
<dbReference type="PANTHER" id="PTHR19277">
    <property type="entry name" value="PENTRAXIN"/>
    <property type="match status" value="1"/>
</dbReference>
<dbReference type="GO" id="GO:0005230">
    <property type="term" value="F:extracellular ligand-gated monoatomic ion channel activity"/>
    <property type="evidence" value="ECO:0007669"/>
    <property type="project" value="InterPro"/>
</dbReference>